<keyword evidence="5 8" id="KW-1133">Transmembrane helix</keyword>
<dbReference type="InterPro" id="IPR005828">
    <property type="entry name" value="MFS_sugar_transport-like"/>
</dbReference>
<evidence type="ECO:0000256" key="4">
    <source>
        <dbReference type="ARBA" id="ARBA00022692"/>
    </source>
</evidence>
<dbReference type="EMBL" id="NBSK02000006">
    <property type="protein sequence ID" value="KAJ0200515.1"/>
    <property type="molecule type" value="Genomic_DNA"/>
</dbReference>
<evidence type="ECO:0000256" key="7">
    <source>
        <dbReference type="ARBA" id="ARBA00044504"/>
    </source>
</evidence>
<dbReference type="GO" id="GO:0022857">
    <property type="term" value="F:transmembrane transporter activity"/>
    <property type="evidence" value="ECO:0007669"/>
    <property type="project" value="InterPro"/>
</dbReference>
<dbReference type="Pfam" id="PF00083">
    <property type="entry name" value="Sugar_tr"/>
    <property type="match status" value="1"/>
</dbReference>
<sequence>MIRCDMVENLELLSPLYGYLGCSRETVVAQSSAIQEHPSTTVNRDLAASTGIDTMDVDNVIPHEDDRASMQILMEEASLQQLIFTPFLVEFKICTGVSVSFIIVTVLTWRTLALIGLIPCVVLLVGLFFVPESPRWLAKIGRKKEFDAALRKLRGKDADISKEADEIQVFISKLSTFFLIFVNE</sequence>
<evidence type="ECO:0000256" key="8">
    <source>
        <dbReference type="SAM" id="Phobius"/>
    </source>
</evidence>
<proteinExistence type="inferred from homology"/>
<feature type="transmembrane region" description="Helical" evidence="8">
    <location>
        <begin position="112"/>
        <end position="130"/>
    </location>
</feature>
<comment type="similarity">
    <text evidence="7">Belongs to the major facilitator superfamily. Phosphate:H(+) symporter (TC 2.A.1.9) family.</text>
</comment>
<feature type="transmembrane region" description="Helical" evidence="8">
    <location>
        <begin position="82"/>
        <end position="106"/>
    </location>
</feature>
<reference evidence="9 10" key="1">
    <citation type="journal article" date="2017" name="Nat. Commun.">
        <title>Genome assembly with in vitro proximity ligation data and whole-genome triplication in lettuce.</title>
        <authorList>
            <person name="Reyes-Chin-Wo S."/>
            <person name="Wang Z."/>
            <person name="Yang X."/>
            <person name="Kozik A."/>
            <person name="Arikit S."/>
            <person name="Song C."/>
            <person name="Xia L."/>
            <person name="Froenicke L."/>
            <person name="Lavelle D.O."/>
            <person name="Truco M.J."/>
            <person name="Xia R."/>
            <person name="Zhu S."/>
            <person name="Xu C."/>
            <person name="Xu H."/>
            <person name="Xu X."/>
            <person name="Cox K."/>
            <person name="Korf I."/>
            <person name="Meyers B.C."/>
            <person name="Michelmore R.W."/>
        </authorList>
    </citation>
    <scope>NUCLEOTIDE SEQUENCE [LARGE SCALE GENOMIC DNA]</scope>
    <source>
        <strain evidence="10">cv. Salinas</strain>
        <tissue evidence="9">Seedlings</tissue>
    </source>
</reference>
<evidence type="ECO:0000256" key="5">
    <source>
        <dbReference type="ARBA" id="ARBA00022989"/>
    </source>
</evidence>
<dbReference type="GO" id="GO:0016020">
    <property type="term" value="C:membrane"/>
    <property type="evidence" value="ECO:0007669"/>
    <property type="project" value="UniProtKB-SubCell"/>
</dbReference>
<keyword evidence="6 8" id="KW-0472">Membrane</keyword>
<dbReference type="SUPFAM" id="SSF103473">
    <property type="entry name" value="MFS general substrate transporter"/>
    <property type="match status" value="1"/>
</dbReference>
<evidence type="ECO:0000256" key="1">
    <source>
        <dbReference type="ARBA" id="ARBA00004370"/>
    </source>
</evidence>
<evidence type="ECO:0000256" key="3">
    <source>
        <dbReference type="ARBA" id="ARBA00022597"/>
    </source>
</evidence>
<keyword evidence="3" id="KW-0762">Sugar transport</keyword>
<comment type="similarity">
    <text evidence="2">Belongs to the major facilitator superfamily. Sugar transporter (TC 2.A.1.1) family.</text>
</comment>
<gene>
    <name evidence="9" type="ORF">LSAT_V11C600326580</name>
</gene>
<organism evidence="9 10">
    <name type="scientific">Lactuca sativa</name>
    <name type="common">Garden lettuce</name>
    <dbReference type="NCBI Taxonomy" id="4236"/>
    <lineage>
        <taxon>Eukaryota</taxon>
        <taxon>Viridiplantae</taxon>
        <taxon>Streptophyta</taxon>
        <taxon>Embryophyta</taxon>
        <taxon>Tracheophyta</taxon>
        <taxon>Spermatophyta</taxon>
        <taxon>Magnoliopsida</taxon>
        <taxon>eudicotyledons</taxon>
        <taxon>Gunneridae</taxon>
        <taxon>Pentapetalae</taxon>
        <taxon>asterids</taxon>
        <taxon>campanulids</taxon>
        <taxon>Asterales</taxon>
        <taxon>Asteraceae</taxon>
        <taxon>Cichorioideae</taxon>
        <taxon>Cichorieae</taxon>
        <taxon>Lactucinae</taxon>
        <taxon>Lactuca</taxon>
    </lineage>
</organism>
<dbReference type="PANTHER" id="PTHR48021">
    <property type="match status" value="1"/>
</dbReference>
<dbReference type="Proteomes" id="UP000235145">
    <property type="component" value="Unassembled WGS sequence"/>
</dbReference>
<dbReference type="Gene3D" id="1.20.1250.20">
    <property type="entry name" value="MFS general substrate transporter like domains"/>
    <property type="match status" value="1"/>
</dbReference>
<keyword evidence="10" id="KW-1185">Reference proteome</keyword>
<comment type="subcellular location">
    <subcellularLocation>
        <location evidence="1">Membrane</location>
    </subcellularLocation>
</comment>
<name>A0A9R1X4K7_LACSA</name>
<protein>
    <submittedName>
        <fullName evidence="9">Uncharacterized protein</fullName>
    </submittedName>
</protein>
<evidence type="ECO:0000313" key="9">
    <source>
        <dbReference type="EMBL" id="KAJ0200515.1"/>
    </source>
</evidence>
<evidence type="ECO:0000256" key="6">
    <source>
        <dbReference type="ARBA" id="ARBA00023136"/>
    </source>
</evidence>
<keyword evidence="4 8" id="KW-0812">Transmembrane</keyword>
<dbReference type="AlphaFoldDB" id="A0A9R1X4K7"/>
<dbReference type="InterPro" id="IPR050549">
    <property type="entry name" value="MFS_Trehalose_Transporter"/>
</dbReference>
<dbReference type="InterPro" id="IPR036259">
    <property type="entry name" value="MFS_trans_sf"/>
</dbReference>
<comment type="caution">
    <text evidence="9">The sequence shown here is derived from an EMBL/GenBank/DDBJ whole genome shotgun (WGS) entry which is preliminary data.</text>
</comment>
<evidence type="ECO:0000313" key="10">
    <source>
        <dbReference type="Proteomes" id="UP000235145"/>
    </source>
</evidence>
<accession>A0A9R1X4K7</accession>
<dbReference type="PANTHER" id="PTHR48021:SF13">
    <property type="entry name" value="SUGAR TRANSPORTER ERD6-LIKE 7"/>
    <property type="match status" value="1"/>
</dbReference>
<keyword evidence="3" id="KW-0813">Transport</keyword>
<evidence type="ECO:0000256" key="2">
    <source>
        <dbReference type="ARBA" id="ARBA00010992"/>
    </source>
</evidence>